<feature type="region of interest" description="Disordered" evidence="1">
    <location>
        <begin position="236"/>
        <end position="255"/>
    </location>
</feature>
<dbReference type="Gene3D" id="3.30.160.60">
    <property type="entry name" value="Classic Zinc Finger"/>
    <property type="match status" value="1"/>
</dbReference>
<protein>
    <submittedName>
        <fullName evidence="3">Putative zinc finger protein odd-paired-like protein</fullName>
    </submittedName>
</protein>
<evidence type="ECO:0000313" key="3">
    <source>
        <dbReference type="EMBL" id="EON96317.1"/>
    </source>
</evidence>
<dbReference type="eggNOG" id="KOG1721">
    <property type="taxonomic scope" value="Eukaryota"/>
</dbReference>
<dbReference type="InterPro" id="IPR013087">
    <property type="entry name" value="Znf_C2H2_type"/>
</dbReference>
<proteinExistence type="predicted"/>
<gene>
    <name evidence="3" type="ORF">UCRPA7_8200</name>
</gene>
<dbReference type="Proteomes" id="UP000014074">
    <property type="component" value="Unassembled WGS sequence"/>
</dbReference>
<keyword evidence="4" id="KW-1185">Reference proteome</keyword>
<feature type="compositionally biased region" description="Polar residues" evidence="1">
    <location>
        <begin position="74"/>
        <end position="83"/>
    </location>
</feature>
<dbReference type="GeneID" id="19329032"/>
<dbReference type="KEGG" id="tmn:UCRPA7_8200"/>
<dbReference type="OrthoDB" id="10018191at2759"/>
<dbReference type="HOGENOM" id="CLU_711725_0_0_1"/>
<feature type="region of interest" description="Disordered" evidence="1">
    <location>
        <begin position="63"/>
        <end position="83"/>
    </location>
</feature>
<dbReference type="RefSeq" id="XP_007918910.1">
    <property type="nucleotide sequence ID" value="XM_007920719.1"/>
</dbReference>
<evidence type="ECO:0000259" key="2">
    <source>
        <dbReference type="SMART" id="SM00355"/>
    </source>
</evidence>
<name>R8BAK5_PHAM7</name>
<dbReference type="AlphaFoldDB" id="R8BAK5"/>
<evidence type="ECO:0000313" key="4">
    <source>
        <dbReference type="Proteomes" id="UP000014074"/>
    </source>
</evidence>
<reference evidence="4" key="1">
    <citation type="journal article" date="2013" name="Genome Announc.">
        <title>Draft genome sequence of the ascomycete Phaeoacremonium aleophilum strain UCR-PA7, a causal agent of the esca disease complex in grapevines.</title>
        <authorList>
            <person name="Blanco-Ulate B."/>
            <person name="Rolshausen P."/>
            <person name="Cantu D."/>
        </authorList>
    </citation>
    <scope>NUCLEOTIDE SEQUENCE [LARGE SCALE GENOMIC DNA]</scope>
    <source>
        <strain evidence="4">UCR-PA7</strain>
    </source>
</reference>
<feature type="domain" description="C2H2-type" evidence="2">
    <location>
        <begin position="274"/>
        <end position="300"/>
    </location>
</feature>
<feature type="domain" description="C2H2-type" evidence="2">
    <location>
        <begin position="307"/>
        <end position="332"/>
    </location>
</feature>
<evidence type="ECO:0000256" key="1">
    <source>
        <dbReference type="SAM" id="MobiDB-lite"/>
    </source>
</evidence>
<accession>R8BAK5</accession>
<organism evidence="3 4">
    <name type="scientific">Phaeoacremonium minimum (strain UCR-PA7)</name>
    <name type="common">Esca disease fungus</name>
    <name type="synonym">Togninia minima</name>
    <dbReference type="NCBI Taxonomy" id="1286976"/>
    <lineage>
        <taxon>Eukaryota</taxon>
        <taxon>Fungi</taxon>
        <taxon>Dikarya</taxon>
        <taxon>Ascomycota</taxon>
        <taxon>Pezizomycotina</taxon>
        <taxon>Sordariomycetes</taxon>
        <taxon>Sordariomycetidae</taxon>
        <taxon>Togniniales</taxon>
        <taxon>Togniniaceae</taxon>
        <taxon>Phaeoacremonium</taxon>
    </lineage>
</organism>
<dbReference type="SMART" id="SM00355">
    <property type="entry name" value="ZnF_C2H2"/>
    <property type="match status" value="2"/>
</dbReference>
<dbReference type="EMBL" id="KB933350">
    <property type="protein sequence ID" value="EON96317.1"/>
    <property type="molecule type" value="Genomic_DNA"/>
</dbReference>
<sequence length="382" mass="42646">MQATGSEIIMRTVGMEFKTETNTYGGQLYNPIDLKIEIDESFSSFGNQTMSYPGSASSSFSSASSMYDPFTPPSGRSTPSQHRNSMDFDTVFGPETMVYDFTPPPSSVSAYFPTDIKPASSPDFCDGVPITPSRYSHMTLASQHNMEALTPTHDMSFSFNECASSSSPFSIPTPAQSFNGGNGCEMSMWQFNSDSPITFNSSPRYSMPTLHSNADFGGARRRLFTNKAQRASTVLQQVQQSPESQKRALKKRKSSADLVSESGITIETAKAGKHKCDFPGCTRTKGFERREHLKRHMREHDPNHRRWTCQYCRPERKVFSRHDNYMTHLRLHVKPKGTGGRTNYAPAAAAELKEAEKQRRCKLKIAKSNPSIKIEDGEEDDA</sequence>